<gene>
    <name evidence="1" type="ORF">RM704_17345</name>
</gene>
<evidence type="ECO:0000313" key="2">
    <source>
        <dbReference type="Proteomes" id="UP001180737"/>
    </source>
</evidence>
<keyword evidence="2" id="KW-1185">Reference proteome</keyword>
<evidence type="ECO:0000313" key="1">
    <source>
        <dbReference type="EMBL" id="MDT0569216.1"/>
    </source>
</evidence>
<name>A0ABU2YY17_9ACTN</name>
<reference evidence="1" key="1">
    <citation type="submission" date="2024-05" db="EMBL/GenBank/DDBJ databases">
        <title>30 novel species of actinomycetes from the DSMZ collection.</title>
        <authorList>
            <person name="Nouioui I."/>
        </authorList>
    </citation>
    <scope>NUCLEOTIDE SEQUENCE</scope>
    <source>
        <strain evidence="1">DSM 3412</strain>
    </source>
</reference>
<dbReference type="RefSeq" id="WP_311590765.1">
    <property type="nucleotide sequence ID" value="NZ_JAVRFJ010000013.1"/>
</dbReference>
<protein>
    <submittedName>
        <fullName evidence="1">SMI1/KNR4 family protein</fullName>
    </submittedName>
</protein>
<organism evidence="1 2">
    <name type="scientific">Streptomyces gottesmaniae</name>
    <dbReference type="NCBI Taxonomy" id="3075518"/>
    <lineage>
        <taxon>Bacteria</taxon>
        <taxon>Bacillati</taxon>
        <taxon>Actinomycetota</taxon>
        <taxon>Actinomycetes</taxon>
        <taxon>Kitasatosporales</taxon>
        <taxon>Streptomycetaceae</taxon>
        <taxon>Streptomyces</taxon>
    </lineage>
</organism>
<comment type="caution">
    <text evidence="1">The sequence shown here is derived from an EMBL/GenBank/DDBJ whole genome shotgun (WGS) entry which is preliminary data.</text>
</comment>
<proteinExistence type="predicted"/>
<sequence>MPGVRDRPAPPEAAVAVVAAVAAVVVGGGGGNKGDERHGYRPGMTQEFDLAASLARGVEDRGDAWIFIRGFAAHWTDAALGHEDGWTAADLDTAEERLGLRLPTALREAYLLLGRRRDLTSNHDVLLGPSELYVDDDGKALVFRHENQGAASWGVLLDNLRDDDPAVLIKLDLADKSAERWEPWLERLSLCFVEIVLSESLQADDGLCDFLEPDDDSLEQLESNAVRLPFPAYPVGEETRWFLGRDVLLRDDEGAAVLARGRTAEDLDRVRDLIPGDWLDDCR</sequence>
<dbReference type="EMBL" id="JAVRFJ010000013">
    <property type="protein sequence ID" value="MDT0569216.1"/>
    <property type="molecule type" value="Genomic_DNA"/>
</dbReference>
<accession>A0ABU2YY17</accession>
<dbReference type="Proteomes" id="UP001180737">
    <property type="component" value="Unassembled WGS sequence"/>
</dbReference>